<dbReference type="EMBL" id="DXCL01000026">
    <property type="protein sequence ID" value="HIZ03681.1"/>
    <property type="molecule type" value="Genomic_DNA"/>
</dbReference>
<reference evidence="1" key="2">
    <citation type="submission" date="2021-04" db="EMBL/GenBank/DDBJ databases">
        <authorList>
            <person name="Gilroy R."/>
        </authorList>
    </citation>
    <scope>NUCLEOTIDE SEQUENCE</scope>
    <source>
        <strain evidence="1">CHK187-5294</strain>
    </source>
</reference>
<evidence type="ECO:0000313" key="1">
    <source>
        <dbReference type="EMBL" id="HIZ03681.1"/>
    </source>
</evidence>
<sequence length="83" mass="9414">MDIRITGTGEECNAAAEYYAALEKQDNVRYVTVSRLYPNRGSNKLFRLYIQVEYYAERDAAAMPGKGNAIAKYPPKAGKYIER</sequence>
<comment type="caution">
    <text evidence="1">The sequence shown here is derived from an EMBL/GenBank/DDBJ whole genome shotgun (WGS) entry which is preliminary data.</text>
</comment>
<reference evidence="1" key="1">
    <citation type="journal article" date="2021" name="PeerJ">
        <title>Extensive microbial diversity within the chicken gut microbiome revealed by metagenomics and culture.</title>
        <authorList>
            <person name="Gilroy R."/>
            <person name="Ravi A."/>
            <person name="Getino M."/>
            <person name="Pursley I."/>
            <person name="Horton D.L."/>
            <person name="Alikhan N.F."/>
            <person name="Baker D."/>
            <person name="Gharbi K."/>
            <person name="Hall N."/>
            <person name="Watson M."/>
            <person name="Adriaenssens E.M."/>
            <person name="Foster-Nyarko E."/>
            <person name="Jarju S."/>
            <person name="Secka A."/>
            <person name="Antonio M."/>
            <person name="Oren A."/>
            <person name="Chaudhuri R.R."/>
            <person name="La Ragione R."/>
            <person name="Hildebrand F."/>
            <person name="Pallen M.J."/>
        </authorList>
    </citation>
    <scope>NUCLEOTIDE SEQUENCE</scope>
    <source>
        <strain evidence="1">CHK187-5294</strain>
    </source>
</reference>
<protein>
    <submittedName>
        <fullName evidence="1">Uncharacterized protein</fullName>
    </submittedName>
</protein>
<name>A0A9D2CZJ2_9FIRM</name>
<organism evidence="1 2">
    <name type="scientific">Candidatus Borkfalkia avistercoris</name>
    <dbReference type="NCBI Taxonomy" id="2838504"/>
    <lineage>
        <taxon>Bacteria</taxon>
        <taxon>Bacillati</taxon>
        <taxon>Bacillota</taxon>
        <taxon>Clostridia</taxon>
        <taxon>Christensenellales</taxon>
        <taxon>Christensenellaceae</taxon>
        <taxon>Candidatus Borkfalkia</taxon>
    </lineage>
</organism>
<evidence type="ECO:0000313" key="2">
    <source>
        <dbReference type="Proteomes" id="UP000824132"/>
    </source>
</evidence>
<dbReference type="AlphaFoldDB" id="A0A9D2CZJ2"/>
<accession>A0A9D2CZJ2</accession>
<dbReference type="Proteomes" id="UP000824132">
    <property type="component" value="Unassembled WGS sequence"/>
</dbReference>
<proteinExistence type="predicted"/>
<gene>
    <name evidence="1" type="ORF">H9727_05285</name>
</gene>